<dbReference type="EMBL" id="HBGZ01020029">
    <property type="protein sequence ID" value="CAD9612653.1"/>
    <property type="molecule type" value="Transcribed_RNA"/>
</dbReference>
<reference evidence="4" key="1">
    <citation type="submission" date="2021-01" db="EMBL/GenBank/DDBJ databases">
        <authorList>
            <person name="Corre E."/>
            <person name="Pelletier E."/>
            <person name="Niang G."/>
            <person name="Scheremetjew M."/>
            <person name="Finn R."/>
            <person name="Kale V."/>
            <person name="Holt S."/>
            <person name="Cochrane G."/>
            <person name="Meng A."/>
            <person name="Brown T."/>
            <person name="Cohen L."/>
        </authorList>
    </citation>
    <scope>NUCLEOTIDE SEQUENCE</scope>
    <source>
        <strain evidence="4">SM1012Den-03</strain>
    </source>
</reference>
<feature type="region of interest" description="Disordered" evidence="2">
    <location>
        <begin position="1"/>
        <end position="35"/>
    </location>
</feature>
<sequence>MFASVFGGLSSSLMPSSAQPRTRASSAKSAEAAQPAKPAWMAEMEALDDEKGVTCAVCQEGRTFQPSELLGLYAYMKKVTIAAGQGGATGDIDGTVMLLSLPMSLPRSSVEAWFRKARVAANALEGSAHAITAMSAANSTSSGSSGRSNHFITTVSAGNAIHCSCHSKAKAADRNHPKAPKSEWEGASLRNSRVTCNVILPLVSTKTSSVPLMSVENALADVNNVMANTLGVRPKSTLWGCLHDIRFLLLRMAYGEALNADCGGGSSSSNFLLALYQLYTADMFAANAEHDESPEVSKHARNLSYGFLLGEDIVDLPTFDRNLNSRSKRLERGVAESAPMAALCSILFYNVEDETGSGTKNGKCLSPTGKAPSPTRQWEVNKDIFLAGLIRCAGHRHSLGLTDSGCATSKGLSAGRKNVEKTRSFADWRKDDIRSQHKTAMIDDYGQALRPMITLYAVFDQLSREFVVNDDESTEATSERLAARLESCYKAGDIEELLQVAEIAMSRDLICKYFEKGCTS</sequence>
<dbReference type="GO" id="GO:0008270">
    <property type="term" value="F:zinc ion binding"/>
    <property type="evidence" value="ECO:0007669"/>
    <property type="project" value="UniProtKB-KW"/>
</dbReference>
<evidence type="ECO:0000259" key="3">
    <source>
        <dbReference type="Pfam" id="PF13764"/>
    </source>
</evidence>
<gene>
    <name evidence="4" type="ORF">SMAR0320_LOCUS14352</name>
</gene>
<evidence type="ECO:0000256" key="2">
    <source>
        <dbReference type="SAM" id="MobiDB-lite"/>
    </source>
</evidence>
<dbReference type="AlphaFoldDB" id="A0A7S2LR68"/>
<dbReference type="InterPro" id="IPR025704">
    <property type="entry name" value="E3_Ub_ligase_UBR4_C"/>
</dbReference>
<feature type="region of interest" description="UBR4 E3 catalytic module" evidence="1">
    <location>
        <begin position="1"/>
        <end position="520"/>
    </location>
</feature>
<evidence type="ECO:0000313" key="4">
    <source>
        <dbReference type="EMBL" id="CAD9612653.1"/>
    </source>
</evidence>
<evidence type="ECO:0000256" key="1">
    <source>
        <dbReference type="PROSITE-ProRule" id="PRU01388"/>
    </source>
</evidence>
<dbReference type="PANTHER" id="PTHR21725:SF1">
    <property type="entry name" value="E3 UBIQUITIN-PROTEIN LIGASE UBR4"/>
    <property type="match status" value="1"/>
</dbReference>
<feature type="domain" description="E3 ubiquitin ligase UBR4 C-terminal" evidence="3">
    <location>
        <begin position="33"/>
        <end position="470"/>
    </location>
</feature>
<organism evidence="4">
    <name type="scientific">Skeletonema marinoi</name>
    <dbReference type="NCBI Taxonomy" id="267567"/>
    <lineage>
        <taxon>Eukaryota</taxon>
        <taxon>Sar</taxon>
        <taxon>Stramenopiles</taxon>
        <taxon>Ochrophyta</taxon>
        <taxon>Bacillariophyta</taxon>
        <taxon>Coscinodiscophyceae</taxon>
        <taxon>Thalassiosirophycidae</taxon>
        <taxon>Thalassiosirales</taxon>
        <taxon>Skeletonemataceae</taxon>
        <taxon>Skeletonema</taxon>
        <taxon>Skeletonema marinoi-dohrnii complex</taxon>
    </lineage>
</organism>
<keyword evidence="1" id="KW-0863">Zinc-finger</keyword>
<protein>
    <recommendedName>
        <fullName evidence="3">E3 ubiquitin ligase UBR4 C-terminal domain-containing protein</fullName>
    </recommendedName>
</protein>
<proteinExistence type="inferred from homology"/>
<dbReference type="PROSITE" id="PS52043">
    <property type="entry name" value="UBR4_E3"/>
    <property type="match status" value="1"/>
</dbReference>
<dbReference type="Pfam" id="PF13764">
    <property type="entry name" value="E3_UbLigase_R4"/>
    <property type="match status" value="1"/>
</dbReference>
<keyword evidence="1" id="KW-0479">Metal-binding</keyword>
<comment type="similarity">
    <text evidence="1">Belongs to the UBR4 family.</text>
</comment>
<keyword evidence="1" id="KW-0862">Zinc</keyword>
<name>A0A7S2LR68_9STRA</name>
<feature type="compositionally biased region" description="Polar residues" evidence="2">
    <location>
        <begin position="9"/>
        <end position="28"/>
    </location>
</feature>
<dbReference type="InterPro" id="IPR045189">
    <property type="entry name" value="UBR4-like"/>
</dbReference>
<accession>A0A7S2LR68</accession>
<dbReference type="PANTHER" id="PTHR21725">
    <property type="entry name" value="E3 UBIQUITIN-PROTEIN LIGASE UBR4"/>
    <property type="match status" value="1"/>
</dbReference>